<dbReference type="AlphaFoldDB" id="A0A9Q3D3S7"/>
<accession>A0A9Q3D3S7</accession>
<sequence>MLLSSELAQSFEVHFNSNFLHVKDEPSSAFWPSIHQDLGVSLSRTPYLYQAQNLIHRRLSVEIGLGFNAGTAAEYAQSWFTRVPFSGTGSYHHIDTITLAIKLASHISFRLIPVNSNVIPFNNSFRDSPI</sequence>
<proteinExistence type="predicted"/>
<organism evidence="1 2">
    <name type="scientific">Austropuccinia psidii MF-1</name>
    <dbReference type="NCBI Taxonomy" id="1389203"/>
    <lineage>
        <taxon>Eukaryota</taxon>
        <taxon>Fungi</taxon>
        <taxon>Dikarya</taxon>
        <taxon>Basidiomycota</taxon>
        <taxon>Pucciniomycotina</taxon>
        <taxon>Pucciniomycetes</taxon>
        <taxon>Pucciniales</taxon>
        <taxon>Sphaerophragmiaceae</taxon>
        <taxon>Austropuccinia</taxon>
    </lineage>
</organism>
<protein>
    <submittedName>
        <fullName evidence="1">Uncharacterized protein</fullName>
    </submittedName>
</protein>
<dbReference type="Proteomes" id="UP000765509">
    <property type="component" value="Unassembled WGS sequence"/>
</dbReference>
<evidence type="ECO:0000313" key="2">
    <source>
        <dbReference type="Proteomes" id="UP000765509"/>
    </source>
</evidence>
<name>A0A9Q3D3S7_9BASI</name>
<dbReference type="EMBL" id="AVOT02012051">
    <property type="protein sequence ID" value="MBW0493401.1"/>
    <property type="molecule type" value="Genomic_DNA"/>
</dbReference>
<gene>
    <name evidence="1" type="ORF">O181_033116</name>
</gene>
<comment type="caution">
    <text evidence="1">The sequence shown here is derived from an EMBL/GenBank/DDBJ whole genome shotgun (WGS) entry which is preliminary data.</text>
</comment>
<evidence type="ECO:0000313" key="1">
    <source>
        <dbReference type="EMBL" id="MBW0493401.1"/>
    </source>
</evidence>
<keyword evidence="2" id="KW-1185">Reference proteome</keyword>
<reference evidence="1" key="1">
    <citation type="submission" date="2021-03" db="EMBL/GenBank/DDBJ databases">
        <title>Draft genome sequence of rust myrtle Austropuccinia psidii MF-1, a brazilian biotype.</title>
        <authorList>
            <person name="Quecine M.C."/>
            <person name="Pachon D.M.R."/>
            <person name="Bonatelli M.L."/>
            <person name="Correr F.H."/>
            <person name="Franceschini L.M."/>
            <person name="Leite T.F."/>
            <person name="Margarido G.R.A."/>
            <person name="Almeida C.A."/>
            <person name="Ferrarezi J.A."/>
            <person name="Labate C.A."/>
        </authorList>
    </citation>
    <scope>NUCLEOTIDE SEQUENCE</scope>
    <source>
        <strain evidence="1">MF-1</strain>
    </source>
</reference>